<evidence type="ECO:0000313" key="1">
    <source>
        <dbReference type="Proteomes" id="UP000887569"/>
    </source>
</evidence>
<dbReference type="Proteomes" id="UP000887569">
    <property type="component" value="Unplaced"/>
</dbReference>
<protein>
    <submittedName>
        <fullName evidence="2">LITAF domain-containing protein</fullName>
    </submittedName>
</protein>
<name>A0A915AZD4_PARUN</name>
<sequence>MKRRPLPSEPTPTRSNLRCSNTYGAHFFTNFLHFDIHLYRFFA</sequence>
<dbReference type="WBParaSite" id="PgR019_g100_t05">
    <property type="protein sequence ID" value="PgR019_g100_t05"/>
    <property type="gene ID" value="PgR019_g100"/>
</dbReference>
<accession>A0A915AZD4</accession>
<dbReference type="AlphaFoldDB" id="A0A915AZD4"/>
<evidence type="ECO:0000313" key="2">
    <source>
        <dbReference type="WBParaSite" id="PgR019_g100_t05"/>
    </source>
</evidence>
<organism evidence="1 2">
    <name type="scientific">Parascaris univalens</name>
    <name type="common">Nematode worm</name>
    <dbReference type="NCBI Taxonomy" id="6257"/>
    <lineage>
        <taxon>Eukaryota</taxon>
        <taxon>Metazoa</taxon>
        <taxon>Ecdysozoa</taxon>
        <taxon>Nematoda</taxon>
        <taxon>Chromadorea</taxon>
        <taxon>Rhabditida</taxon>
        <taxon>Spirurina</taxon>
        <taxon>Ascaridomorpha</taxon>
        <taxon>Ascaridoidea</taxon>
        <taxon>Ascarididae</taxon>
        <taxon>Parascaris</taxon>
    </lineage>
</organism>
<proteinExistence type="predicted"/>
<keyword evidence="1" id="KW-1185">Reference proteome</keyword>
<reference evidence="2" key="1">
    <citation type="submission" date="2022-11" db="UniProtKB">
        <authorList>
            <consortium name="WormBaseParasite"/>
        </authorList>
    </citation>
    <scope>IDENTIFICATION</scope>
</reference>